<evidence type="ECO:0000256" key="1">
    <source>
        <dbReference type="SAM" id="SignalP"/>
    </source>
</evidence>
<evidence type="ECO:0000313" key="2">
    <source>
        <dbReference type="EMBL" id="GAA4463379.1"/>
    </source>
</evidence>
<dbReference type="Proteomes" id="UP001500840">
    <property type="component" value="Unassembled WGS sequence"/>
</dbReference>
<evidence type="ECO:0008006" key="4">
    <source>
        <dbReference type="Google" id="ProtNLM"/>
    </source>
</evidence>
<evidence type="ECO:0000313" key="3">
    <source>
        <dbReference type="Proteomes" id="UP001500840"/>
    </source>
</evidence>
<keyword evidence="3" id="KW-1185">Reference proteome</keyword>
<name>A0ABP8NC51_9BACT</name>
<sequence>MVRAFLFIYTWFGLVSLAGAQGLATNAVERSAVQMLIDFVASPTSLPDEYAVVLRETQVSYIDGTESDTVYLFAEDRRRITSTRFSAKGYTNSIEPRRWVQYLRTPTHRAQRQGGQAFGRLAGEVVEDVTMDPEDSQILQYPQRHDFVFFRPVAPRSDRSSRKTQSAGYGRLLLDELDFMGAEKLDDGKIQSDWARKLWRVQITFDPKQGNRPTKIIHFSDLDIENPGPIVCVHVIDWEEWNLEDNTSMWIPSHFRFRHSTPAYKLDYETEGHLRWADTSEESVMPELQRGSGNDWREKIRERFSEDWQVRHAEWLNTNQRKDGTVPAAVE</sequence>
<organism evidence="2 3">
    <name type="scientific">Novipirellula rosea</name>
    <dbReference type="NCBI Taxonomy" id="1031540"/>
    <lineage>
        <taxon>Bacteria</taxon>
        <taxon>Pseudomonadati</taxon>
        <taxon>Planctomycetota</taxon>
        <taxon>Planctomycetia</taxon>
        <taxon>Pirellulales</taxon>
        <taxon>Pirellulaceae</taxon>
        <taxon>Novipirellula</taxon>
    </lineage>
</organism>
<feature type="chain" id="PRO_5047319688" description="Outer membrane lipoprotein-sorting protein" evidence="1">
    <location>
        <begin position="21"/>
        <end position="331"/>
    </location>
</feature>
<gene>
    <name evidence="2" type="ORF">GCM10023156_48420</name>
</gene>
<proteinExistence type="predicted"/>
<accession>A0ABP8NC51</accession>
<dbReference type="RefSeq" id="WP_345326258.1">
    <property type="nucleotide sequence ID" value="NZ_BAABGA010000065.1"/>
</dbReference>
<dbReference type="EMBL" id="BAABGA010000065">
    <property type="protein sequence ID" value="GAA4463379.1"/>
    <property type="molecule type" value="Genomic_DNA"/>
</dbReference>
<keyword evidence="1" id="KW-0732">Signal</keyword>
<protein>
    <recommendedName>
        <fullName evidence="4">Outer membrane lipoprotein-sorting protein</fullName>
    </recommendedName>
</protein>
<reference evidence="3" key="1">
    <citation type="journal article" date="2019" name="Int. J. Syst. Evol. Microbiol.">
        <title>The Global Catalogue of Microorganisms (GCM) 10K type strain sequencing project: providing services to taxonomists for standard genome sequencing and annotation.</title>
        <authorList>
            <consortium name="The Broad Institute Genomics Platform"/>
            <consortium name="The Broad Institute Genome Sequencing Center for Infectious Disease"/>
            <person name="Wu L."/>
            <person name="Ma J."/>
        </authorList>
    </citation>
    <scope>NUCLEOTIDE SEQUENCE [LARGE SCALE GENOMIC DNA]</scope>
    <source>
        <strain evidence="3">JCM 17759</strain>
    </source>
</reference>
<comment type="caution">
    <text evidence="2">The sequence shown here is derived from an EMBL/GenBank/DDBJ whole genome shotgun (WGS) entry which is preliminary data.</text>
</comment>
<feature type="signal peptide" evidence="1">
    <location>
        <begin position="1"/>
        <end position="20"/>
    </location>
</feature>